<dbReference type="Proteomes" id="UP000198755">
    <property type="component" value="Unassembled WGS sequence"/>
</dbReference>
<dbReference type="PANTHER" id="PTHR34001">
    <property type="entry name" value="BLL7405 PROTEIN"/>
    <property type="match status" value="1"/>
</dbReference>
<comment type="subcellular location">
    <subcellularLocation>
        <location evidence="1">Cell outer membrane</location>
    </subcellularLocation>
</comment>
<dbReference type="GO" id="GO:0009279">
    <property type="term" value="C:cell outer membrane"/>
    <property type="evidence" value="ECO:0007669"/>
    <property type="project" value="UniProtKB-SubCell"/>
</dbReference>
<name>A0A1I3WU29_9HYPH</name>
<dbReference type="RefSeq" id="WP_091677861.1">
    <property type="nucleotide sequence ID" value="NZ_FOSN01000002.1"/>
</dbReference>
<evidence type="ECO:0000259" key="7">
    <source>
        <dbReference type="Pfam" id="PF13505"/>
    </source>
</evidence>
<comment type="similarity">
    <text evidence="5">Belongs to the Omp25/RopB family.</text>
</comment>
<keyword evidence="3" id="KW-0472">Membrane</keyword>
<dbReference type="PANTHER" id="PTHR34001:SF3">
    <property type="entry name" value="BLL7405 PROTEIN"/>
    <property type="match status" value="1"/>
</dbReference>
<evidence type="ECO:0000256" key="4">
    <source>
        <dbReference type="ARBA" id="ARBA00023237"/>
    </source>
</evidence>
<organism evidence="8 9">
    <name type="scientific">Methylocapsa palsarum</name>
    <dbReference type="NCBI Taxonomy" id="1612308"/>
    <lineage>
        <taxon>Bacteria</taxon>
        <taxon>Pseudomonadati</taxon>
        <taxon>Pseudomonadota</taxon>
        <taxon>Alphaproteobacteria</taxon>
        <taxon>Hyphomicrobiales</taxon>
        <taxon>Beijerinckiaceae</taxon>
        <taxon>Methylocapsa</taxon>
    </lineage>
</organism>
<evidence type="ECO:0000256" key="5">
    <source>
        <dbReference type="ARBA" id="ARBA00038306"/>
    </source>
</evidence>
<evidence type="ECO:0000313" key="8">
    <source>
        <dbReference type="EMBL" id="SFK09996.1"/>
    </source>
</evidence>
<sequence>MLRRFLLASVGAAALAGSAFAADLPSRPAPVIAPPPPIFSWTGLYVGGSIGYAWGNDHAALSIPGTPDVFVPGVPGGEFPIPGFIIPGTPSVYHSYGANPGGVIGGAQIGYNLQLGPWVAGLEGDVSGLSLGQTKYAGFAYNDNIKSNIQGSIRLRAGYAIDRILLYATGGAGFAGINTSYASPFGYDSISRTRTGWTVGGGVEYAVTNNWTIRAEYRYSDFGAFNDYLINSSPILGTYARHHLTQNQVEVGFNYKFDSLPPAPVVAKY</sequence>
<accession>A0A1I3WU29</accession>
<protein>
    <submittedName>
        <fullName evidence="8">Outer membrane immunogenic protein</fullName>
    </submittedName>
</protein>
<reference evidence="8 9" key="1">
    <citation type="submission" date="2016-10" db="EMBL/GenBank/DDBJ databases">
        <authorList>
            <person name="de Groot N.N."/>
        </authorList>
    </citation>
    <scope>NUCLEOTIDE SEQUENCE [LARGE SCALE GENOMIC DNA]</scope>
    <source>
        <strain evidence="8 9">NE2</strain>
    </source>
</reference>
<evidence type="ECO:0000256" key="3">
    <source>
        <dbReference type="ARBA" id="ARBA00023136"/>
    </source>
</evidence>
<keyword evidence="9" id="KW-1185">Reference proteome</keyword>
<feature type="chain" id="PRO_5011572552" evidence="6">
    <location>
        <begin position="22"/>
        <end position="269"/>
    </location>
</feature>
<keyword evidence="2 6" id="KW-0732">Signal</keyword>
<proteinExistence type="inferred from homology"/>
<keyword evidence="4" id="KW-0998">Cell outer membrane</keyword>
<dbReference type="Pfam" id="PF13505">
    <property type="entry name" value="OMP_b-brl"/>
    <property type="match status" value="1"/>
</dbReference>
<dbReference type="Gene3D" id="2.40.160.20">
    <property type="match status" value="1"/>
</dbReference>
<evidence type="ECO:0000256" key="2">
    <source>
        <dbReference type="ARBA" id="ARBA00022729"/>
    </source>
</evidence>
<dbReference type="InterPro" id="IPR051692">
    <property type="entry name" value="OMP-like"/>
</dbReference>
<dbReference type="OrthoDB" id="8455142at2"/>
<evidence type="ECO:0000256" key="6">
    <source>
        <dbReference type="SAM" id="SignalP"/>
    </source>
</evidence>
<dbReference type="STRING" id="1612308.SAMN05444581_10281"/>
<feature type="domain" description="Outer membrane protein beta-barrel" evidence="7">
    <location>
        <begin position="40"/>
        <end position="257"/>
    </location>
</feature>
<gene>
    <name evidence="8" type="ORF">SAMN05444581_10281</name>
</gene>
<dbReference type="InterPro" id="IPR011250">
    <property type="entry name" value="OMP/PagP_B-barrel"/>
</dbReference>
<dbReference type="SUPFAM" id="SSF56925">
    <property type="entry name" value="OMPA-like"/>
    <property type="match status" value="1"/>
</dbReference>
<feature type="signal peptide" evidence="6">
    <location>
        <begin position="1"/>
        <end position="21"/>
    </location>
</feature>
<dbReference type="EMBL" id="FOSN01000002">
    <property type="protein sequence ID" value="SFK09996.1"/>
    <property type="molecule type" value="Genomic_DNA"/>
</dbReference>
<evidence type="ECO:0000313" key="9">
    <source>
        <dbReference type="Proteomes" id="UP000198755"/>
    </source>
</evidence>
<evidence type="ECO:0000256" key="1">
    <source>
        <dbReference type="ARBA" id="ARBA00004442"/>
    </source>
</evidence>
<dbReference type="AlphaFoldDB" id="A0A1I3WU29"/>
<dbReference type="InterPro" id="IPR027385">
    <property type="entry name" value="Beta-barrel_OMP"/>
</dbReference>